<dbReference type="InterPro" id="IPR049227">
    <property type="entry name" value="DUF6824"/>
</dbReference>
<feature type="region of interest" description="Disordered" evidence="1">
    <location>
        <begin position="436"/>
        <end position="491"/>
    </location>
</feature>
<evidence type="ECO:0000256" key="1">
    <source>
        <dbReference type="SAM" id="MobiDB-lite"/>
    </source>
</evidence>
<dbReference type="EMBL" id="CAICTM010000742">
    <property type="protein sequence ID" value="CAB9515867.1"/>
    <property type="molecule type" value="Genomic_DNA"/>
</dbReference>
<feature type="compositionally biased region" description="Low complexity" evidence="1">
    <location>
        <begin position="461"/>
        <end position="478"/>
    </location>
</feature>
<comment type="caution">
    <text evidence="3">The sequence shown here is derived from an EMBL/GenBank/DDBJ whole genome shotgun (WGS) entry which is preliminary data.</text>
</comment>
<sequence>MMDKGSSQEAAEKPEQPQQQPPMQPASTINAPPARKPRRRKKGQSQSPPTKDMIPLSPNFQPGKLDVICSRGKFAYNSPGNCWFRCMVEEQMDNYSNAKTKTDKSLVVSILVNRVRHAAPEGGFVKNVGGRWYRVSDRYSREKVGQQFRDLLHLKYKSSTKAKAEKRKRAQDIGNGEHPELERSGSSFDGGNTDSFNSRDRVPSAASTAYNTDSYNSRDRLDSYNSRDRLNSASNTDSYNSRDRLDSHTSRDRMSAATDSHTSRDRMSAATDSYTSRDRMSAATDSYNSRDRLDSHNSRDRLSAASSSTYGTPQPSPASSTYMSPAHYGLDDQKMPALELSSGGTTKKAALESFKLEPRSPPKQARLAGSATVAAAAAKLSPPDEEDDVKKLDAVDVNMELESLGDFEPLPMLGSGNDPTNNMNFTFASADDLHQSFPTIFNPPDFHQSMPDNLGGGGADDGSNNSGKRNSNSNESNGANDPFFTPWHMSI</sequence>
<feature type="region of interest" description="Disordered" evidence="1">
    <location>
        <begin position="1"/>
        <end position="59"/>
    </location>
</feature>
<dbReference type="AlphaFoldDB" id="A0A9N8E7C0"/>
<feature type="compositionally biased region" description="Polar residues" evidence="1">
    <location>
        <begin position="184"/>
        <end position="196"/>
    </location>
</feature>
<feature type="compositionally biased region" description="Basic and acidic residues" evidence="1">
    <location>
        <begin position="288"/>
        <end position="302"/>
    </location>
</feature>
<evidence type="ECO:0000313" key="3">
    <source>
        <dbReference type="EMBL" id="CAB9515867.1"/>
    </source>
</evidence>
<feature type="region of interest" description="Disordered" evidence="1">
    <location>
        <begin position="159"/>
        <end position="329"/>
    </location>
</feature>
<reference evidence="3" key="1">
    <citation type="submission" date="2020-06" db="EMBL/GenBank/DDBJ databases">
        <authorList>
            <consortium name="Plant Systems Biology data submission"/>
        </authorList>
    </citation>
    <scope>NUCLEOTIDE SEQUENCE</scope>
    <source>
        <strain evidence="3">D6</strain>
    </source>
</reference>
<feature type="compositionally biased region" description="Polar residues" evidence="1">
    <location>
        <begin position="205"/>
        <end position="215"/>
    </location>
</feature>
<protein>
    <submittedName>
        <fullName evidence="3">Nitrilase family, member 2</fullName>
    </submittedName>
</protein>
<feature type="compositionally biased region" description="Basic residues" evidence="1">
    <location>
        <begin position="159"/>
        <end position="169"/>
    </location>
</feature>
<feature type="domain" description="DUF6824" evidence="2">
    <location>
        <begin position="66"/>
        <end position="150"/>
    </location>
</feature>
<gene>
    <name evidence="3" type="ORF">SEMRO_743_G196100.1</name>
</gene>
<feature type="compositionally biased region" description="Polar residues" evidence="1">
    <location>
        <begin position="304"/>
        <end position="323"/>
    </location>
</feature>
<feature type="compositionally biased region" description="Basic and acidic residues" evidence="1">
    <location>
        <begin position="240"/>
        <end position="254"/>
    </location>
</feature>
<dbReference type="Proteomes" id="UP001153069">
    <property type="component" value="Unassembled WGS sequence"/>
</dbReference>
<dbReference type="Pfam" id="PF20710">
    <property type="entry name" value="DUF6824"/>
    <property type="match status" value="1"/>
</dbReference>
<organism evidence="3 4">
    <name type="scientific">Seminavis robusta</name>
    <dbReference type="NCBI Taxonomy" id="568900"/>
    <lineage>
        <taxon>Eukaryota</taxon>
        <taxon>Sar</taxon>
        <taxon>Stramenopiles</taxon>
        <taxon>Ochrophyta</taxon>
        <taxon>Bacillariophyta</taxon>
        <taxon>Bacillariophyceae</taxon>
        <taxon>Bacillariophycidae</taxon>
        <taxon>Naviculales</taxon>
        <taxon>Naviculaceae</taxon>
        <taxon>Seminavis</taxon>
    </lineage>
</organism>
<evidence type="ECO:0000259" key="2">
    <source>
        <dbReference type="Pfam" id="PF20710"/>
    </source>
</evidence>
<feature type="compositionally biased region" description="Basic and acidic residues" evidence="1">
    <location>
        <begin position="216"/>
        <end position="230"/>
    </location>
</feature>
<keyword evidence="4" id="KW-1185">Reference proteome</keyword>
<evidence type="ECO:0000313" key="4">
    <source>
        <dbReference type="Proteomes" id="UP001153069"/>
    </source>
</evidence>
<proteinExistence type="predicted"/>
<accession>A0A9N8E7C0</accession>
<name>A0A9N8E7C0_9STRA</name>